<gene>
    <name evidence="2" type="ORF">A9R00_06630</name>
</gene>
<dbReference type="EMBL" id="MABE01000370">
    <property type="protein sequence ID" value="OUS40314.1"/>
    <property type="molecule type" value="Genomic_DNA"/>
</dbReference>
<feature type="non-terminal residue" evidence="2">
    <location>
        <position position="1"/>
    </location>
</feature>
<reference evidence="3" key="1">
    <citation type="journal article" date="2017" name="Proc. Natl. Acad. Sci. U.S.A.">
        <title>Simulation of Deepwater Horizon oil plume reveals substrate specialization within a complex community of hydrocarbon degraders.</title>
        <authorList>
            <person name="Hu P."/>
            <person name="Dubinsky E.A."/>
            <person name="Probst A.J."/>
            <person name="Wang J."/>
            <person name="Sieber C.M.K."/>
            <person name="Tom L.M."/>
            <person name="Gardinali P."/>
            <person name="Banfield J.F."/>
            <person name="Atlas R.M."/>
            <person name="Andersen G.L."/>
        </authorList>
    </citation>
    <scope>NUCLEOTIDE SEQUENCE [LARGE SCALE GENOMIC DNA]</scope>
</reference>
<organism evidence="2 3">
    <name type="scientific">Oleispira antarctica</name>
    <dbReference type="NCBI Taxonomy" id="188908"/>
    <lineage>
        <taxon>Bacteria</taxon>
        <taxon>Pseudomonadati</taxon>
        <taxon>Pseudomonadota</taxon>
        <taxon>Gammaproteobacteria</taxon>
        <taxon>Oceanospirillales</taxon>
        <taxon>Oceanospirillaceae</taxon>
        <taxon>Oleispira</taxon>
    </lineage>
</organism>
<protein>
    <recommendedName>
        <fullName evidence="1">DUF6701 domain-containing protein</fullName>
    </recommendedName>
</protein>
<name>A0A1Y5HWN1_OLEAN</name>
<dbReference type="AlphaFoldDB" id="A0A1Y5HWN1"/>
<sequence>PSLTSDITAGLGVIQFSEAGLGNEGSVIFEYDIGSWLKTENDGDSSYTDNPFGKVTFGQFRGTDRMIYWREVVR</sequence>
<proteinExistence type="predicted"/>
<evidence type="ECO:0000313" key="2">
    <source>
        <dbReference type="EMBL" id="OUS40314.1"/>
    </source>
</evidence>
<accession>A0A1Y5HWN1</accession>
<dbReference type="Proteomes" id="UP000227088">
    <property type="component" value="Unassembled WGS sequence"/>
</dbReference>
<feature type="domain" description="DUF6701" evidence="1">
    <location>
        <begin position="8"/>
        <end position="72"/>
    </location>
</feature>
<evidence type="ECO:0000313" key="3">
    <source>
        <dbReference type="Proteomes" id="UP000227088"/>
    </source>
</evidence>
<dbReference type="Pfam" id="PF20419">
    <property type="entry name" value="DUF6701"/>
    <property type="match status" value="1"/>
</dbReference>
<comment type="caution">
    <text evidence="2">The sequence shown here is derived from an EMBL/GenBank/DDBJ whole genome shotgun (WGS) entry which is preliminary data.</text>
</comment>
<dbReference type="InterPro" id="IPR046524">
    <property type="entry name" value="DUF6701"/>
</dbReference>
<evidence type="ECO:0000259" key="1">
    <source>
        <dbReference type="Pfam" id="PF20419"/>
    </source>
</evidence>